<dbReference type="InterPro" id="IPR001457">
    <property type="entry name" value="NADH_UbQ/plastoQ_OxRdtase_su6"/>
</dbReference>
<keyword evidence="5" id="KW-0560">Oxidoreductase</keyword>
<dbReference type="Pfam" id="PF00499">
    <property type="entry name" value="Oxidored_q3"/>
    <property type="match status" value="1"/>
</dbReference>
<evidence type="ECO:0000256" key="1">
    <source>
        <dbReference type="ARBA" id="ARBA00005698"/>
    </source>
</evidence>
<keyword evidence="4" id="KW-1003">Cell membrane</keyword>
<dbReference type="InterPro" id="IPR042106">
    <property type="entry name" value="Nuo/plastoQ_OxRdtase_6_NuoJ"/>
</dbReference>
<feature type="transmembrane region" description="Helical" evidence="4">
    <location>
        <begin position="142"/>
        <end position="165"/>
    </location>
</feature>
<keyword evidence="4" id="KW-0812">Transmembrane</keyword>
<keyword evidence="4" id="KW-0874">Quinone</keyword>
<comment type="similarity">
    <text evidence="1 4">Belongs to the complex I subunit 6 family.</text>
</comment>
<comment type="function">
    <text evidence="4">NDH-1 shuttles electrons from NADH, via FMN and iron-sulfur (Fe-S) centers, to quinones in the respiratory chain. Couples the redox reaction to proton translocation (for every two electrons transferred, four hydrogen ions are translocated across the cytoplasmic membrane), and thus conserves the redox energy in a proton gradient.</text>
</comment>
<name>A0A4P7BYR0_9GAMM</name>
<keyword evidence="4" id="KW-1133">Transmembrane helix</keyword>
<feature type="transmembrane region" description="Helical" evidence="4">
    <location>
        <begin position="30"/>
        <end position="47"/>
    </location>
</feature>
<reference evidence="5 6" key="1">
    <citation type="submission" date="2019-03" db="EMBL/GenBank/DDBJ databases">
        <title>The genome sequence of Nitrosococcus wardiae strain D1FHST reveals the archetypal metabolic capacity of ammonia-oxidizing Gammaproteobacteria.</title>
        <authorList>
            <person name="Wang L."/>
            <person name="Lim C.K."/>
            <person name="Hanson T.E."/>
            <person name="Dang H."/>
            <person name="Klotz M.G."/>
        </authorList>
    </citation>
    <scope>NUCLEOTIDE SEQUENCE [LARGE SCALE GENOMIC DNA]</scope>
    <source>
        <strain evidence="5 6">D1FHS</strain>
    </source>
</reference>
<dbReference type="KEGG" id="nwr:E3U44_02880"/>
<keyword evidence="4" id="KW-0472">Membrane</keyword>
<dbReference type="GO" id="GO:0005886">
    <property type="term" value="C:plasma membrane"/>
    <property type="evidence" value="ECO:0007669"/>
    <property type="project" value="UniProtKB-SubCell"/>
</dbReference>
<keyword evidence="6" id="KW-1185">Reference proteome</keyword>
<proteinExistence type="inferred from homology"/>
<dbReference type="GO" id="GO:0008137">
    <property type="term" value="F:NADH dehydrogenase (ubiquinone) activity"/>
    <property type="evidence" value="ECO:0007669"/>
    <property type="project" value="UniProtKB-UniRule"/>
</dbReference>
<gene>
    <name evidence="5" type="ORF">E3U44_02880</name>
</gene>
<feature type="transmembrane region" description="Helical" evidence="4">
    <location>
        <begin position="53"/>
        <end position="77"/>
    </location>
</feature>
<dbReference type="AlphaFoldDB" id="A0A4P7BYR0"/>
<evidence type="ECO:0000313" key="5">
    <source>
        <dbReference type="EMBL" id="QBQ53566.1"/>
    </source>
</evidence>
<protein>
    <recommendedName>
        <fullName evidence="2 4">NADH-quinone oxidoreductase subunit J</fullName>
        <ecNumber evidence="4">7.1.1.-</ecNumber>
    </recommendedName>
</protein>
<comment type="subcellular location">
    <subcellularLocation>
        <location evidence="4">Cell membrane</location>
        <topology evidence="4">Multi-pass membrane protein</topology>
    </subcellularLocation>
</comment>
<comment type="catalytic activity">
    <reaction evidence="4">
        <text>a quinone + NADH + 5 H(+)(in) = a quinol + NAD(+) + 4 H(+)(out)</text>
        <dbReference type="Rhea" id="RHEA:57888"/>
        <dbReference type="ChEBI" id="CHEBI:15378"/>
        <dbReference type="ChEBI" id="CHEBI:24646"/>
        <dbReference type="ChEBI" id="CHEBI:57540"/>
        <dbReference type="ChEBI" id="CHEBI:57945"/>
        <dbReference type="ChEBI" id="CHEBI:132124"/>
    </reaction>
</comment>
<dbReference type="EC" id="7.1.1.-" evidence="4"/>
<dbReference type="Gene3D" id="1.20.120.1200">
    <property type="entry name" value="NADH-ubiquinone/plastoquinone oxidoreductase chain 6, subunit NuoJ"/>
    <property type="match status" value="1"/>
</dbReference>
<dbReference type="GO" id="GO:0016491">
    <property type="term" value="F:oxidoreductase activity"/>
    <property type="evidence" value="ECO:0007669"/>
    <property type="project" value="UniProtKB-KW"/>
</dbReference>
<evidence type="ECO:0000313" key="6">
    <source>
        <dbReference type="Proteomes" id="UP000294325"/>
    </source>
</evidence>
<accession>A0A4P7BYR0</accession>
<dbReference type="GO" id="GO:0048038">
    <property type="term" value="F:quinone binding"/>
    <property type="evidence" value="ECO:0007669"/>
    <property type="project" value="UniProtKB-UniRule"/>
</dbReference>
<comment type="subunit">
    <text evidence="3">Composed of 13 different subunits. Subunits NuoA, H, J, K, L, M, N constitute the membrane sector of the complex.</text>
</comment>
<feature type="transmembrane region" description="Helical" evidence="4">
    <location>
        <begin position="6"/>
        <end position="23"/>
    </location>
</feature>
<dbReference type="Proteomes" id="UP000294325">
    <property type="component" value="Chromosome"/>
</dbReference>
<dbReference type="PANTHER" id="PTHR33269:SF17">
    <property type="entry name" value="NADH-UBIQUINONE OXIDOREDUCTASE CHAIN 6"/>
    <property type="match status" value="1"/>
</dbReference>
<dbReference type="OrthoDB" id="9795409at2"/>
<dbReference type="RefSeq" id="WP_134356580.1">
    <property type="nucleotide sequence ID" value="NZ_CP038033.1"/>
</dbReference>
<dbReference type="EMBL" id="CP038033">
    <property type="protein sequence ID" value="QBQ53566.1"/>
    <property type="molecule type" value="Genomic_DNA"/>
</dbReference>
<dbReference type="PANTHER" id="PTHR33269">
    <property type="entry name" value="NADH-UBIQUINONE OXIDOREDUCTASE CHAIN 6"/>
    <property type="match status" value="1"/>
</dbReference>
<evidence type="ECO:0000256" key="3">
    <source>
        <dbReference type="ARBA" id="ARBA00025811"/>
    </source>
</evidence>
<feature type="transmembrane region" description="Helical" evidence="4">
    <location>
        <begin position="89"/>
        <end position="110"/>
    </location>
</feature>
<sequence>MEKILFYSFAAILLFAATMVITVRNPVRAALFLVLAFFTSAAIWLLLEAEFLAIVLVLVYIGAVMVLFLFVVMMLDINLAPLREGFARYLPVGFLVAALIAFEMVAVLGAENFGLEQFTSPPPQGPDYSNTKELGNLLYTVYVYPFELASVILLVAIVAAIALTLRRRTSKAQDPVQQIRVRRQDRVRLVKMAAEKTQKTN</sequence>
<evidence type="ECO:0000256" key="4">
    <source>
        <dbReference type="RuleBase" id="RU004429"/>
    </source>
</evidence>
<evidence type="ECO:0000256" key="2">
    <source>
        <dbReference type="ARBA" id="ARBA00019907"/>
    </source>
</evidence>
<dbReference type="NCBIfam" id="NF005164">
    <property type="entry name" value="PRK06638.1-4"/>
    <property type="match status" value="1"/>
</dbReference>
<keyword evidence="4" id="KW-0520">NAD</keyword>
<organism evidence="5 6">
    <name type="scientific">Nitrosococcus wardiae</name>
    <dbReference type="NCBI Taxonomy" id="1814290"/>
    <lineage>
        <taxon>Bacteria</taxon>
        <taxon>Pseudomonadati</taxon>
        <taxon>Pseudomonadota</taxon>
        <taxon>Gammaproteobacteria</taxon>
        <taxon>Chromatiales</taxon>
        <taxon>Chromatiaceae</taxon>
        <taxon>Nitrosococcus</taxon>
    </lineage>
</organism>